<dbReference type="Gene3D" id="1.10.3720.10">
    <property type="entry name" value="MetI-like"/>
    <property type="match status" value="2"/>
</dbReference>
<comment type="caution">
    <text evidence="11">The sequence shown here is derived from an EMBL/GenBank/DDBJ whole genome shotgun (WGS) entry which is preliminary data.</text>
</comment>
<dbReference type="PANTHER" id="PTHR43357:SF3">
    <property type="entry name" value="FE(3+)-TRANSPORT SYSTEM PERMEASE PROTEIN FBPB 2"/>
    <property type="match status" value="1"/>
</dbReference>
<dbReference type="PROSITE" id="PS50928">
    <property type="entry name" value="ABC_TM1"/>
    <property type="match status" value="2"/>
</dbReference>
<proteinExistence type="inferred from homology"/>
<keyword evidence="2 8" id="KW-0813">Transport</keyword>
<evidence type="ECO:0000256" key="3">
    <source>
        <dbReference type="ARBA" id="ARBA00022475"/>
    </source>
</evidence>
<evidence type="ECO:0000313" key="11">
    <source>
        <dbReference type="EMBL" id="GAA0623416.1"/>
    </source>
</evidence>
<feature type="transmembrane region" description="Helical" evidence="8">
    <location>
        <begin position="390"/>
        <end position="410"/>
    </location>
</feature>
<feature type="transmembrane region" description="Helical" evidence="8">
    <location>
        <begin position="28"/>
        <end position="50"/>
    </location>
</feature>
<keyword evidence="3" id="KW-1003">Cell membrane</keyword>
<feature type="transmembrane region" description="Helical" evidence="8">
    <location>
        <begin position="70"/>
        <end position="94"/>
    </location>
</feature>
<evidence type="ECO:0000256" key="9">
    <source>
        <dbReference type="SAM" id="MobiDB-lite"/>
    </source>
</evidence>
<evidence type="ECO:0000259" key="10">
    <source>
        <dbReference type="PROSITE" id="PS50928"/>
    </source>
</evidence>
<comment type="similarity">
    <text evidence="8">Belongs to the binding-protein-dependent transport system permease family.</text>
</comment>
<keyword evidence="6 8" id="KW-1133">Transmembrane helix</keyword>
<feature type="transmembrane region" description="Helical" evidence="8">
    <location>
        <begin position="211"/>
        <end position="235"/>
    </location>
</feature>
<protein>
    <submittedName>
        <fullName evidence="11">Iron ABC transporter permease</fullName>
    </submittedName>
</protein>
<keyword evidence="7 8" id="KW-0472">Membrane</keyword>
<dbReference type="RefSeq" id="WP_344605754.1">
    <property type="nucleotide sequence ID" value="NZ_BAAAHE010000021.1"/>
</dbReference>
<evidence type="ECO:0000256" key="7">
    <source>
        <dbReference type="ARBA" id="ARBA00023136"/>
    </source>
</evidence>
<keyword evidence="4" id="KW-0997">Cell inner membrane</keyword>
<feature type="transmembrane region" description="Helical" evidence="8">
    <location>
        <begin position="255"/>
        <end position="276"/>
    </location>
</feature>
<accession>A0ABN1GYB8</accession>
<dbReference type="PANTHER" id="PTHR43357">
    <property type="entry name" value="INNER MEMBRANE ABC TRANSPORTER PERMEASE PROTEIN YDCV"/>
    <property type="match status" value="1"/>
</dbReference>
<sequence>MTLLDPGVTAPSAEPGRSRTGGAGTGRIGWAVAVFVVALVAAAPVIAVVIDAVAATGHDVKWPPRLGEMIWTTFVLLIGVGALTVLIGGGLAWVVTAYDFPGRGAFSWLLVLPLAMPAYILGFIYLSVLDYPGPVQTQWREWFGQDAWFPDVRSTGMAILVLSLCLYPYVYLLARSALLEQAPATYDAARSLGCGPWAALRRVVLPLARPSLMAGAALVMMETLTDFGTVTYFNVDTVTVGVYQVWKGTFDRQSATVLASLVLSFAILVILAERLARGRARYLQRGGPERGFTPIRLTGARAWATTAACSALLGVAFVLPLGQLVWWAATTDEGGFSSIVDDRYLDYLWNSLRIGLIAAAGCTAAAVVMAHAAKLTHGRRVDVAAQLATVGYAVPGVVVAIGVLIVFAWADDGLEGLGVPGGTGLVVTGSVAGIVYAYLVRFMAPAYQSVDASFAKMSPSLTGAALSLGTRPRQVLTRVHLPLARAGVAVAAVLVLVDALKELPIVLLLRPFGFTTLSVQVYQEASETRWESAAVPALTIVVVAMIPVLILFRKILPAKAHS</sequence>
<feature type="domain" description="ABC transmembrane type-1" evidence="10">
    <location>
        <begin position="348"/>
        <end position="551"/>
    </location>
</feature>
<comment type="subcellular location">
    <subcellularLocation>
        <location evidence="1">Cell inner membrane</location>
        <topology evidence="1">Multi-pass membrane protein</topology>
    </subcellularLocation>
    <subcellularLocation>
        <location evidence="8">Cell membrane</location>
        <topology evidence="8">Multi-pass membrane protein</topology>
    </subcellularLocation>
</comment>
<dbReference type="CDD" id="cd06261">
    <property type="entry name" value="TM_PBP2"/>
    <property type="match status" value="1"/>
</dbReference>
<evidence type="ECO:0000313" key="12">
    <source>
        <dbReference type="Proteomes" id="UP001500957"/>
    </source>
</evidence>
<name>A0ABN1GYB8_9ACTN</name>
<organism evidence="11 12">
    <name type="scientific">Sporichthya brevicatena</name>
    <dbReference type="NCBI Taxonomy" id="171442"/>
    <lineage>
        <taxon>Bacteria</taxon>
        <taxon>Bacillati</taxon>
        <taxon>Actinomycetota</taxon>
        <taxon>Actinomycetes</taxon>
        <taxon>Sporichthyales</taxon>
        <taxon>Sporichthyaceae</taxon>
        <taxon>Sporichthya</taxon>
    </lineage>
</organism>
<dbReference type="Proteomes" id="UP001500957">
    <property type="component" value="Unassembled WGS sequence"/>
</dbReference>
<dbReference type="EMBL" id="BAAAHE010000021">
    <property type="protein sequence ID" value="GAA0623416.1"/>
    <property type="molecule type" value="Genomic_DNA"/>
</dbReference>
<feature type="region of interest" description="Disordered" evidence="9">
    <location>
        <begin position="1"/>
        <end position="22"/>
    </location>
</feature>
<dbReference type="InterPro" id="IPR035906">
    <property type="entry name" value="MetI-like_sf"/>
</dbReference>
<feature type="domain" description="ABC transmembrane type-1" evidence="10">
    <location>
        <begin position="70"/>
        <end position="271"/>
    </location>
</feature>
<reference evidence="11 12" key="1">
    <citation type="journal article" date="2019" name="Int. J. Syst. Evol. Microbiol.">
        <title>The Global Catalogue of Microorganisms (GCM) 10K type strain sequencing project: providing services to taxonomists for standard genome sequencing and annotation.</title>
        <authorList>
            <consortium name="The Broad Institute Genomics Platform"/>
            <consortium name="The Broad Institute Genome Sequencing Center for Infectious Disease"/>
            <person name="Wu L."/>
            <person name="Ma J."/>
        </authorList>
    </citation>
    <scope>NUCLEOTIDE SEQUENCE [LARGE SCALE GENOMIC DNA]</scope>
    <source>
        <strain evidence="11 12">JCM 10671</strain>
    </source>
</reference>
<evidence type="ECO:0000256" key="5">
    <source>
        <dbReference type="ARBA" id="ARBA00022692"/>
    </source>
</evidence>
<evidence type="ECO:0000256" key="6">
    <source>
        <dbReference type="ARBA" id="ARBA00022989"/>
    </source>
</evidence>
<dbReference type="InterPro" id="IPR000515">
    <property type="entry name" value="MetI-like"/>
</dbReference>
<evidence type="ECO:0000256" key="8">
    <source>
        <dbReference type="RuleBase" id="RU363032"/>
    </source>
</evidence>
<keyword evidence="5 8" id="KW-0812">Transmembrane</keyword>
<feature type="transmembrane region" description="Helical" evidence="8">
    <location>
        <begin position="533"/>
        <end position="552"/>
    </location>
</feature>
<feature type="transmembrane region" description="Helical" evidence="8">
    <location>
        <begin position="302"/>
        <end position="327"/>
    </location>
</feature>
<evidence type="ECO:0000256" key="4">
    <source>
        <dbReference type="ARBA" id="ARBA00022519"/>
    </source>
</evidence>
<feature type="transmembrane region" description="Helical" evidence="8">
    <location>
        <begin position="156"/>
        <end position="174"/>
    </location>
</feature>
<feature type="transmembrane region" description="Helical" evidence="8">
    <location>
        <begin position="481"/>
        <end position="500"/>
    </location>
</feature>
<dbReference type="Pfam" id="PF00528">
    <property type="entry name" value="BPD_transp_1"/>
    <property type="match status" value="2"/>
</dbReference>
<evidence type="ECO:0000256" key="1">
    <source>
        <dbReference type="ARBA" id="ARBA00004429"/>
    </source>
</evidence>
<evidence type="ECO:0000256" key="2">
    <source>
        <dbReference type="ARBA" id="ARBA00022448"/>
    </source>
</evidence>
<gene>
    <name evidence="11" type="ORF">GCM10009547_28110</name>
</gene>
<keyword evidence="12" id="KW-1185">Reference proteome</keyword>
<feature type="transmembrane region" description="Helical" evidence="8">
    <location>
        <begin position="106"/>
        <end position="126"/>
    </location>
</feature>
<feature type="transmembrane region" description="Helical" evidence="8">
    <location>
        <begin position="416"/>
        <end position="439"/>
    </location>
</feature>
<feature type="transmembrane region" description="Helical" evidence="8">
    <location>
        <begin position="347"/>
        <end position="369"/>
    </location>
</feature>
<dbReference type="SUPFAM" id="SSF161098">
    <property type="entry name" value="MetI-like"/>
    <property type="match status" value="2"/>
</dbReference>